<reference evidence="2 3" key="1">
    <citation type="submission" date="2021-06" db="EMBL/GenBank/DDBJ databases">
        <title>Whole genome sequences of Flavobacterium sp. KK2020170 and assembly.</title>
        <authorList>
            <person name="Kitahara K."/>
            <person name="Miyoshi S."/>
            <person name="Uesaka K."/>
        </authorList>
    </citation>
    <scope>NUCLEOTIDE SEQUENCE [LARGE SCALE GENOMIC DNA]</scope>
    <source>
        <strain evidence="2 3">KK2020170</strain>
    </source>
</reference>
<feature type="domain" description="Glycosyl transferase family 1" evidence="1">
    <location>
        <begin position="184"/>
        <end position="343"/>
    </location>
</feature>
<dbReference type="EMBL" id="AP024749">
    <property type="protein sequence ID" value="BCY28720.1"/>
    <property type="molecule type" value="Genomic_DNA"/>
</dbReference>
<dbReference type="InterPro" id="IPR050194">
    <property type="entry name" value="Glycosyltransferase_grp1"/>
</dbReference>
<dbReference type="InterPro" id="IPR001296">
    <property type="entry name" value="Glyco_trans_1"/>
</dbReference>
<proteinExistence type="predicted"/>
<dbReference type="CDD" id="cd03801">
    <property type="entry name" value="GT4_PimA-like"/>
    <property type="match status" value="1"/>
</dbReference>
<evidence type="ECO:0000313" key="2">
    <source>
        <dbReference type="EMBL" id="BCY28720.1"/>
    </source>
</evidence>
<dbReference type="Gene3D" id="3.40.50.2000">
    <property type="entry name" value="Glycogen Phosphorylase B"/>
    <property type="match status" value="2"/>
</dbReference>
<name>A0ABM7S5Q0_9FLAO</name>
<organism evidence="2 3">
    <name type="scientific">Flavobacterium okayamense</name>
    <dbReference type="NCBI Taxonomy" id="2830782"/>
    <lineage>
        <taxon>Bacteria</taxon>
        <taxon>Pseudomonadati</taxon>
        <taxon>Bacteroidota</taxon>
        <taxon>Flavobacteriia</taxon>
        <taxon>Flavobacteriales</taxon>
        <taxon>Flavobacteriaceae</taxon>
        <taxon>Flavobacterium</taxon>
    </lineage>
</organism>
<evidence type="ECO:0000313" key="3">
    <source>
        <dbReference type="Proteomes" id="UP000825258"/>
    </source>
</evidence>
<accession>A0ABM7S5Q0</accession>
<dbReference type="PANTHER" id="PTHR45947:SF3">
    <property type="entry name" value="SULFOQUINOVOSYL TRANSFERASE SQD2"/>
    <property type="match status" value="1"/>
</dbReference>
<dbReference type="Pfam" id="PF00534">
    <property type="entry name" value="Glycos_transf_1"/>
    <property type="match status" value="1"/>
</dbReference>
<protein>
    <recommendedName>
        <fullName evidence="1">Glycosyl transferase family 1 domain-containing protein</fullName>
    </recommendedName>
</protein>
<dbReference type="PANTHER" id="PTHR45947">
    <property type="entry name" value="SULFOQUINOVOSYL TRANSFERASE SQD2"/>
    <property type="match status" value="1"/>
</dbReference>
<dbReference type="SUPFAM" id="SSF53756">
    <property type="entry name" value="UDP-Glycosyltransferase/glycogen phosphorylase"/>
    <property type="match status" value="1"/>
</dbReference>
<dbReference type="Proteomes" id="UP000825258">
    <property type="component" value="Chromosome"/>
</dbReference>
<sequence length="366" mass="42633">MKVLLINNFSQNLLVGGVENYLVELLKYNHSIYSEIEFYWYGRASKKTNWIQKFYNYSTTSEIKRIIDTFKPDLIHCFGIGAPITPHFMKYAKHKNIPILFSFRDYYYQFNKNNTHVIELDPKKNFIYNILISAKRKYHKELINKHTSYFLTPSNQLTEAVKQNFKLKGETLHNPVLVTNKTSVNNEEFILYVGRIEKGKGVLTLVESFAEVLNEFPNEKLVLVGEGTMQKNIEDFIKKNSLENNISLVGKKLKSELEYYYSKSKFVILPSEILEGYGNVVLEAHAYGKAVIISDFVGVKDEVLKYNSGLVFSHENVSELTNQIKKLLIEDILKHEFAENGKKFIADRTMESHFKDLVKIYKRLLF</sequence>
<evidence type="ECO:0000259" key="1">
    <source>
        <dbReference type="Pfam" id="PF00534"/>
    </source>
</evidence>
<keyword evidence="3" id="KW-1185">Reference proteome</keyword>
<gene>
    <name evidence="2" type="ORF">KK2020170_15880</name>
</gene>
<dbReference type="RefSeq" id="WP_221257833.1">
    <property type="nucleotide sequence ID" value="NZ_AP024749.1"/>
</dbReference>